<evidence type="ECO:0000256" key="3">
    <source>
        <dbReference type="ARBA" id="ARBA00022475"/>
    </source>
</evidence>
<name>A0A4P6EUC2_9BACL</name>
<evidence type="ECO:0000313" key="15">
    <source>
        <dbReference type="Proteomes" id="UP000293568"/>
    </source>
</evidence>
<dbReference type="InterPro" id="IPR002550">
    <property type="entry name" value="CNNM"/>
</dbReference>
<keyword evidence="15" id="KW-1185">Reference proteome</keyword>
<keyword evidence="6 10" id="KW-1133">Transmembrane helix</keyword>
<dbReference type="Pfam" id="PF00571">
    <property type="entry name" value="CBS"/>
    <property type="match status" value="2"/>
</dbReference>
<dbReference type="Proteomes" id="UP000293568">
    <property type="component" value="Chromosome"/>
</dbReference>
<reference evidence="14 15" key="1">
    <citation type="submission" date="2019-01" db="EMBL/GenBank/DDBJ databases">
        <title>Genome sequencing of strain FW100M-2.</title>
        <authorList>
            <person name="Heo J."/>
            <person name="Kim S.-J."/>
            <person name="Kim J.-S."/>
            <person name="Hong S.-B."/>
            <person name="Kwon S.-W."/>
        </authorList>
    </citation>
    <scope>NUCLEOTIDE SEQUENCE [LARGE SCALE GENOMIC DNA]</scope>
    <source>
        <strain evidence="14 15">FW100M-2</strain>
    </source>
</reference>
<proteinExistence type="inferred from homology"/>
<dbReference type="GO" id="GO:0050660">
    <property type="term" value="F:flavin adenine dinucleotide binding"/>
    <property type="evidence" value="ECO:0007669"/>
    <property type="project" value="InterPro"/>
</dbReference>
<protein>
    <submittedName>
        <fullName evidence="14">HlyC/CorC family transporter</fullName>
    </submittedName>
</protein>
<dbReference type="InterPro" id="IPR044751">
    <property type="entry name" value="Ion_transp-like_CBS"/>
</dbReference>
<dbReference type="SUPFAM" id="SSF56176">
    <property type="entry name" value="FAD-binding/transporter-associated domain-like"/>
    <property type="match status" value="1"/>
</dbReference>
<evidence type="ECO:0000259" key="12">
    <source>
        <dbReference type="PROSITE" id="PS51371"/>
    </source>
</evidence>
<dbReference type="SMART" id="SM01091">
    <property type="entry name" value="CorC_HlyC"/>
    <property type="match status" value="1"/>
</dbReference>
<sequence length="425" mass="48135">MVWKLIVFVVLIFFTAFFVATEFALVRLRASRVQQMVQESRKNAKAVQTLVGHLDSYLSATQLGITIMSLGIGWLGEPTVSALLEPLFKRIGLEGGAAHAVSFIISFVIVTYLEVVLGELAPKTVAILKAEQIAQLTAPVMIGFHKLMYPFIWLLNGSSNKLVGLFGMKPAKEHEAVSEEELRLLLSESYDSGKINRAEYAYVNRIFDFDERLAKEIMVPRTDMICLYTNKTKEENIEIVLKEKYTRFPVAKGSKDNIIGIVNTKQFFFHYAKHGSVDVRSLLQPAVTVPEVTPIKVLLRKMQLEQVHLAILLDEYGGTAGLVTIEDILEEIVGEIRDEFDGDEARPFEKLDEGFYRMDGKVLLSNLYKWTGIDLKEEEVDTIGGWLASRNPGLDVHEEWQYGPYTFVVLEKDQLRIRRLEVIVN</sequence>
<keyword evidence="5" id="KW-0677">Repeat</keyword>
<feature type="domain" description="CBS" evidence="12">
    <location>
        <begin position="282"/>
        <end position="339"/>
    </location>
</feature>
<comment type="similarity">
    <text evidence="2">Belongs to the UPF0053 family.</text>
</comment>
<feature type="transmembrane region" description="Helical" evidence="11">
    <location>
        <begin position="6"/>
        <end position="26"/>
    </location>
</feature>
<feature type="domain" description="CNNM transmembrane" evidence="13">
    <location>
        <begin position="1"/>
        <end position="199"/>
    </location>
</feature>
<evidence type="ECO:0000256" key="9">
    <source>
        <dbReference type="PROSITE-ProRule" id="PRU00703"/>
    </source>
</evidence>
<dbReference type="KEGG" id="pprt:ET464_04200"/>
<dbReference type="InterPro" id="IPR051676">
    <property type="entry name" value="UPF0053_domain"/>
</dbReference>
<evidence type="ECO:0000256" key="4">
    <source>
        <dbReference type="ARBA" id="ARBA00022692"/>
    </source>
</evidence>
<keyword evidence="8 10" id="KW-0472">Membrane</keyword>
<feature type="transmembrane region" description="Helical" evidence="11">
    <location>
        <begin position="96"/>
        <end position="121"/>
    </location>
</feature>
<evidence type="ECO:0000256" key="1">
    <source>
        <dbReference type="ARBA" id="ARBA00004651"/>
    </source>
</evidence>
<evidence type="ECO:0000256" key="7">
    <source>
        <dbReference type="ARBA" id="ARBA00023122"/>
    </source>
</evidence>
<dbReference type="InterPro" id="IPR036318">
    <property type="entry name" value="FAD-bd_PCMH-like_sf"/>
</dbReference>
<dbReference type="FunFam" id="3.10.580.10:FF:000002">
    <property type="entry name" value="Magnesium/cobalt efflux protein CorC"/>
    <property type="match status" value="1"/>
</dbReference>
<evidence type="ECO:0000259" key="13">
    <source>
        <dbReference type="PROSITE" id="PS51846"/>
    </source>
</evidence>
<dbReference type="PANTHER" id="PTHR43099:SF2">
    <property type="entry name" value="UPF0053 PROTEIN YRKA"/>
    <property type="match status" value="1"/>
</dbReference>
<dbReference type="GO" id="GO:0005886">
    <property type="term" value="C:plasma membrane"/>
    <property type="evidence" value="ECO:0007669"/>
    <property type="project" value="UniProtKB-SubCell"/>
</dbReference>
<dbReference type="Pfam" id="PF03471">
    <property type="entry name" value="CorC_HlyC"/>
    <property type="match status" value="1"/>
</dbReference>
<dbReference type="PROSITE" id="PS51846">
    <property type="entry name" value="CNNM"/>
    <property type="match status" value="1"/>
</dbReference>
<keyword evidence="7 9" id="KW-0129">CBS domain</keyword>
<dbReference type="Gene3D" id="3.30.465.10">
    <property type="match status" value="1"/>
</dbReference>
<evidence type="ECO:0000256" key="10">
    <source>
        <dbReference type="PROSITE-ProRule" id="PRU01193"/>
    </source>
</evidence>
<dbReference type="InterPro" id="IPR005170">
    <property type="entry name" value="Transptr-assoc_dom"/>
</dbReference>
<dbReference type="AlphaFoldDB" id="A0A4P6EUC2"/>
<dbReference type="EMBL" id="CP035492">
    <property type="protein sequence ID" value="QAY65703.1"/>
    <property type="molecule type" value="Genomic_DNA"/>
</dbReference>
<evidence type="ECO:0000256" key="8">
    <source>
        <dbReference type="ARBA" id="ARBA00023136"/>
    </source>
</evidence>
<feature type="transmembrane region" description="Helical" evidence="11">
    <location>
        <begin position="57"/>
        <end position="76"/>
    </location>
</feature>
<comment type="subcellular location">
    <subcellularLocation>
        <location evidence="1">Cell membrane</location>
        <topology evidence="1">Multi-pass membrane protein</topology>
    </subcellularLocation>
</comment>
<keyword evidence="3" id="KW-1003">Cell membrane</keyword>
<dbReference type="RefSeq" id="WP_129438516.1">
    <property type="nucleotide sequence ID" value="NZ_CP035492.1"/>
</dbReference>
<evidence type="ECO:0000256" key="5">
    <source>
        <dbReference type="ARBA" id="ARBA00022737"/>
    </source>
</evidence>
<evidence type="ECO:0000256" key="2">
    <source>
        <dbReference type="ARBA" id="ARBA00006337"/>
    </source>
</evidence>
<dbReference type="InterPro" id="IPR016169">
    <property type="entry name" value="FAD-bd_PCMH_sub2"/>
</dbReference>
<dbReference type="Pfam" id="PF01595">
    <property type="entry name" value="CNNM"/>
    <property type="match status" value="1"/>
</dbReference>
<evidence type="ECO:0000256" key="6">
    <source>
        <dbReference type="ARBA" id="ARBA00022989"/>
    </source>
</evidence>
<dbReference type="SUPFAM" id="SSF54631">
    <property type="entry name" value="CBS-domain pair"/>
    <property type="match status" value="1"/>
</dbReference>
<dbReference type="OrthoDB" id="9798188at2"/>
<evidence type="ECO:0000256" key="11">
    <source>
        <dbReference type="SAM" id="Phobius"/>
    </source>
</evidence>
<dbReference type="PANTHER" id="PTHR43099">
    <property type="entry name" value="UPF0053 PROTEIN YRKA"/>
    <property type="match status" value="1"/>
</dbReference>
<keyword evidence="4 10" id="KW-0812">Transmembrane</keyword>
<evidence type="ECO:0000313" key="14">
    <source>
        <dbReference type="EMBL" id="QAY65703.1"/>
    </source>
</evidence>
<accession>A0A4P6EUC2</accession>
<dbReference type="Gene3D" id="3.10.580.10">
    <property type="entry name" value="CBS-domain"/>
    <property type="match status" value="1"/>
</dbReference>
<dbReference type="CDD" id="cd04590">
    <property type="entry name" value="CBS_pair_CorC_HlyC_assoc"/>
    <property type="match status" value="1"/>
</dbReference>
<feature type="domain" description="CBS" evidence="12">
    <location>
        <begin position="218"/>
        <end position="279"/>
    </location>
</feature>
<dbReference type="InterPro" id="IPR000644">
    <property type="entry name" value="CBS_dom"/>
</dbReference>
<dbReference type="InterPro" id="IPR046342">
    <property type="entry name" value="CBS_dom_sf"/>
</dbReference>
<organism evidence="14 15">
    <name type="scientific">Paenibacillus protaetiae</name>
    <dbReference type="NCBI Taxonomy" id="2509456"/>
    <lineage>
        <taxon>Bacteria</taxon>
        <taxon>Bacillati</taxon>
        <taxon>Bacillota</taxon>
        <taxon>Bacilli</taxon>
        <taxon>Bacillales</taxon>
        <taxon>Paenibacillaceae</taxon>
        <taxon>Paenibacillus</taxon>
    </lineage>
</organism>
<gene>
    <name evidence="14" type="ORF">ET464_04200</name>
</gene>
<dbReference type="PROSITE" id="PS51371">
    <property type="entry name" value="CBS"/>
    <property type="match status" value="2"/>
</dbReference>